<evidence type="ECO:0000313" key="3">
    <source>
        <dbReference type="EMBL" id="AEE52629.1"/>
    </source>
</evidence>
<dbReference type="InterPro" id="IPR047799">
    <property type="entry name" value="T9SS_OM_PorV"/>
</dbReference>
<protein>
    <recommendedName>
        <fullName evidence="2">Type IX secretion system protein PorV domain-containing protein</fullName>
    </recommendedName>
</protein>
<dbReference type="STRING" id="760192.Halhy_4796"/>
<organism evidence="3 4">
    <name type="scientific">Haliscomenobacter hydrossis (strain ATCC 27775 / DSM 1100 / LMG 10767 / O)</name>
    <dbReference type="NCBI Taxonomy" id="760192"/>
    <lineage>
        <taxon>Bacteria</taxon>
        <taxon>Pseudomonadati</taxon>
        <taxon>Bacteroidota</taxon>
        <taxon>Saprospiria</taxon>
        <taxon>Saprospirales</taxon>
        <taxon>Haliscomenobacteraceae</taxon>
        <taxon>Haliscomenobacter</taxon>
    </lineage>
</organism>
<keyword evidence="4" id="KW-1185">Reference proteome</keyword>
<dbReference type="KEGG" id="hhy:Halhy_4796"/>
<feature type="signal peptide" evidence="1">
    <location>
        <begin position="1"/>
        <end position="24"/>
    </location>
</feature>
<feature type="chain" id="PRO_5003317264" description="Type IX secretion system protein PorV domain-containing protein" evidence="1">
    <location>
        <begin position="25"/>
        <end position="407"/>
    </location>
</feature>
<accession>F4KXX0</accession>
<dbReference type="NCBIfam" id="NF033710">
    <property type="entry name" value="T9SS_OM_PorV"/>
    <property type="match status" value="1"/>
</dbReference>
<dbReference type="eggNOG" id="COG2067">
    <property type="taxonomic scope" value="Bacteria"/>
</dbReference>
<feature type="domain" description="Type IX secretion system protein PorV" evidence="2">
    <location>
        <begin position="46"/>
        <end position="285"/>
    </location>
</feature>
<reference key="2">
    <citation type="submission" date="2011-04" db="EMBL/GenBank/DDBJ databases">
        <title>Complete sequence of chromosome of Haliscomenobacter hydrossis DSM 1100.</title>
        <authorList>
            <consortium name="US DOE Joint Genome Institute (JGI-PGF)"/>
            <person name="Lucas S."/>
            <person name="Han J."/>
            <person name="Lapidus A."/>
            <person name="Bruce D."/>
            <person name="Goodwin L."/>
            <person name="Pitluck S."/>
            <person name="Peters L."/>
            <person name="Kyrpides N."/>
            <person name="Mavromatis K."/>
            <person name="Ivanova N."/>
            <person name="Ovchinnikova G."/>
            <person name="Pagani I."/>
            <person name="Daligault H."/>
            <person name="Detter J.C."/>
            <person name="Han C."/>
            <person name="Land M."/>
            <person name="Hauser L."/>
            <person name="Markowitz V."/>
            <person name="Cheng J.-F."/>
            <person name="Hugenholtz P."/>
            <person name="Woyke T."/>
            <person name="Wu D."/>
            <person name="Verbarg S."/>
            <person name="Frueling A."/>
            <person name="Brambilla E."/>
            <person name="Klenk H.-P."/>
            <person name="Eisen J.A."/>
        </authorList>
    </citation>
    <scope>NUCLEOTIDE SEQUENCE</scope>
    <source>
        <strain>DSM 1100</strain>
    </source>
</reference>
<dbReference type="EMBL" id="CP002691">
    <property type="protein sequence ID" value="AEE52629.1"/>
    <property type="molecule type" value="Genomic_DNA"/>
</dbReference>
<dbReference type="Pfam" id="PF19572">
    <property type="entry name" value="PorV"/>
    <property type="match status" value="1"/>
</dbReference>
<dbReference type="RefSeq" id="WP_013767167.1">
    <property type="nucleotide sequence ID" value="NC_015510.1"/>
</dbReference>
<dbReference type="OrthoDB" id="9758448at2"/>
<evidence type="ECO:0000259" key="2">
    <source>
        <dbReference type="Pfam" id="PF19572"/>
    </source>
</evidence>
<dbReference type="Proteomes" id="UP000008461">
    <property type="component" value="Chromosome"/>
</dbReference>
<dbReference type="NCBIfam" id="NF033709">
    <property type="entry name" value="PorV_fam"/>
    <property type="match status" value="1"/>
</dbReference>
<evidence type="ECO:0000313" key="4">
    <source>
        <dbReference type="Proteomes" id="UP000008461"/>
    </source>
</evidence>
<proteinExistence type="predicted"/>
<evidence type="ECO:0000256" key="1">
    <source>
        <dbReference type="SAM" id="SignalP"/>
    </source>
</evidence>
<gene>
    <name evidence="3" type="ordered locus">Halhy_4796</name>
</gene>
<sequence length="407" mass="44268">MKNLVLRLAALLVLTIVCTHVASAQGGCYAGPDGKLYNLDGTPCTNTVTSAVPFLRIVADARSGAMGDAGIAISADPNAMHFNASKLAFAEDKMAMSATYTPWLRSLGLNDVYMAYLTGYRKLDEQELQTIGFGLRYFSLGSIQFTDINGTALNTGRPNEFEVSLAYSRKLTEKFSAAVTGKFIYSNLAAGNVVGGDVIEPAIAGAADFSMTYKTPIELKNGDGDLTVGLVLSNIGNKVSYTNSTDRDFLPANFGLGAAYTMNLDQYNSLTLTTDINKFLVPTPCQGGPEVCDTDNDGTPDYKQESPIGAIFSSWGDAPEGISEELREFMFSFGAEYWYDKQFAVRAGYFSEHVRKGARKYLTVGLGLKYNVFGLNFSYLVPTTNQRNPLDNTLRFTLLFNFADLNE</sequence>
<keyword evidence="1" id="KW-0732">Signal</keyword>
<dbReference type="Gene3D" id="2.40.160.60">
    <property type="entry name" value="Outer membrane protein transport protein (OMPP1/FadL/TodX)"/>
    <property type="match status" value="2"/>
</dbReference>
<dbReference type="HOGENOM" id="CLU_058805_1_1_10"/>
<dbReference type="AlphaFoldDB" id="F4KXX0"/>
<reference evidence="3 4" key="1">
    <citation type="journal article" date="2011" name="Stand. Genomic Sci.">
        <title>Complete genome sequence of Haliscomenobacter hydrossis type strain (O).</title>
        <authorList>
            <consortium name="US DOE Joint Genome Institute (JGI-PGF)"/>
            <person name="Daligault H."/>
            <person name="Lapidus A."/>
            <person name="Zeytun A."/>
            <person name="Nolan M."/>
            <person name="Lucas S."/>
            <person name="Del Rio T.G."/>
            <person name="Tice H."/>
            <person name="Cheng J.F."/>
            <person name="Tapia R."/>
            <person name="Han C."/>
            <person name="Goodwin L."/>
            <person name="Pitluck S."/>
            <person name="Liolios K."/>
            <person name="Pagani I."/>
            <person name="Ivanova N."/>
            <person name="Huntemann M."/>
            <person name="Mavromatis K."/>
            <person name="Mikhailova N."/>
            <person name="Pati A."/>
            <person name="Chen A."/>
            <person name="Palaniappan K."/>
            <person name="Land M."/>
            <person name="Hauser L."/>
            <person name="Brambilla E.M."/>
            <person name="Rohde M."/>
            <person name="Verbarg S."/>
            <person name="Goker M."/>
            <person name="Bristow J."/>
            <person name="Eisen J.A."/>
            <person name="Markowitz V."/>
            <person name="Hugenholtz P."/>
            <person name="Kyrpides N.C."/>
            <person name="Klenk H.P."/>
            <person name="Woyke T."/>
        </authorList>
    </citation>
    <scope>NUCLEOTIDE SEQUENCE [LARGE SCALE GENOMIC DNA]</scope>
    <source>
        <strain evidence="4">ATCC 27775 / DSM 1100 / LMG 10767 / O</strain>
    </source>
</reference>
<name>F4KXX0_HALH1</name>
<dbReference type="InterPro" id="IPR045741">
    <property type="entry name" value="PorV"/>
</dbReference>